<evidence type="ECO:0000313" key="3">
    <source>
        <dbReference type="Proteomes" id="UP000298787"/>
    </source>
</evidence>
<feature type="region of interest" description="Disordered" evidence="1">
    <location>
        <begin position="165"/>
        <end position="190"/>
    </location>
</feature>
<protein>
    <submittedName>
        <fullName evidence="2">Uncharacterized protein</fullName>
    </submittedName>
</protein>
<evidence type="ECO:0000313" key="2">
    <source>
        <dbReference type="EMBL" id="TKS65952.1"/>
    </source>
</evidence>
<feature type="region of interest" description="Disordered" evidence="1">
    <location>
        <begin position="1"/>
        <end position="62"/>
    </location>
</feature>
<dbReference type="Proteomes" id="UP000298787">
    <property type="component" value="Chromosome 1"/>
</dbReference>
<evidence type="ECO:0000256" key="1">
    <source>
        <dbReference type="SAM" id="MobiDB-lite"/>
    </source>
</evidence>
<gene>
    <name evidence="2" type="ORF">D9C73_000008</name>
</gene>
<feature type="compositionally biased region" description="Basic and acidic residues" evidence="1">
    <location>
        <begin position="165"/>
        <end position="175"/>
    </location>
</feature>
<dbReference type="AlphaFoldDB" id="A0A4V6ALW4"/>
<dbReference type="EMBL" id="CM014078">
    <property type="protein sequence ID" value="TKS65952.1"/>
    <property type="molecule type" value="Genomic_DNA"/>
</dbReference>
<organism evidence="2 3">
    <name type="scientific">Collichthys lucidus</name>
    <name type="common">Big head croaker</name>
    <name type="synonym">Sciaena lucida</name>
    <dbReference type="NCBI Taxonomy" id="240159"/>
    <lineage>
        <taxon>Eukaryota</taxon>
        <taxon>Metazoa</taxon>
        <taxon>Chordata</taxon>
        <taxon>Craniata</taxon>
        <taxon>Vertebrata</taxon>
        <taxon>Euteleostomi</taxon>
        <taxon>Actinopterygii</taxon>
        <taxon>Neopterygii</taxon>
        <taxon>Teleostei</taxon>
        <taxon>Neoteleostei</taxon>
        <taxon>Acanthomorphata</taxon>
        <taxon>Eupercaria</taxon>
        <taxon>Sciaenidae</taxon>
        <taxon>Collichthys</taxon>
    </lineage>
</organism>
<keyword evidence="3" id="KW-1185">Reference proteome</keyword>
<accession>A0A4V6ALW4</accession>
<feature type="compositionally biased region" description="Acidic residues" evidence="1">
    <location>
        <begin position="1"/>
        <end position="11"/>
    </location>
</feature>
<sequence length="378" mass="42967">MSDSEDLELEEALQGADELLQDMENEAQGKPEPKPVRWKKRDRQGDVIPQRPSTIRSTSGMLRARSRCEAPGDVTSVDPRTVPETETEVLRQELLQLLEDGEEDAAVTCETSSELAATDWEIRNTVSSQKWKEARPSLIDNMLSTLDPHPHRVCQCGKPVVVRNKEQDKIQERRTGQGTATRDSNDLSSPSRFAAAEADTLLQNVMERLHNRASQTLQHTPLDPDFLQFVCRQEFVFLDIIAQHIPVPPDVMNTLIDLCRALQQWRLQEDNITPIPIEFEKCLGSGRPTIRFNMEYVQHLMENGHPMDLNIPEIDWEQSGDVSELHHGVNVPQFESPLSPEQLCLLKERIDPLQPSQNNGVDIYLETLAYVENLVENQ</sequence>
<feature type="compositionally biased region" description="Polar residues" evidence="1">
    <location>
        <begin position="51"/>
        <end position="60"/>
    </location>
</feature>
<proteinExistence type="predicted"/>
<name>A0A4V6ALW4_COLLU</name>
<feature type="compositionally biased region" description="Polar residues" evidence="1">
    <location>
        <begin position="176"/>
        <end position="190"/>
    </location>
</feature>
<reference evidence="2 3" key="1">
    <citation type="submission" date="2019-01" db="EMBL/GenBank/DDBJ databases">
        <title>Genome Assembly of Collichthys lucidus.</title>
        <authorList>
            <person name="Cai M."/>
            <person name="Xiao S."/>
        </authorList>
    </citation>
    <scope>NUCLEOTIDE SEQUENCE [LARGE SCALE GENOMIC DNA]</scope>
    <source>
        <strain evidence="2">JT15FE1705JMU</strain>
        <tissue evidence="2">Muscle</tissue>
    </source>
</reference>